<dbReference type="EMBL" id="JAGGJC010000001">
    <property type="protein sequence ID" value="MDN7128606.1"/>
    <property type="molecule type" value="Genomic_DNA"/>
</dbReference>
<keyword evidence="1" id="KW-0812">Transmembrane</keyword>
<reference evidence="4 5" key="1">
    <citation type="submission" date="2021-03" db="EMBL/GenBank/DDBJ databases">
        <title>Pseudidiomarina terrestris, a new bacterium isolated from saline soil.</title>
        <authorList>
            <person name="Galisteo C."/>
            <person name="De La Haba R."/>
            <person name="Sanchez-Porro C."/>
            <person name="Ventosa A."/>
        </authorList>
    </citation>
    <scope>NUCLEOTIDE SEQUENCE [LARGE SCALE GENOMIC DNA]</scope>
    <source>
        <strain evidence="2 5">1APP75-32.1</strain>
        <strain evidence="4">1APR75-15</strain>
        <strain evidence="3">1ASR75-15</strain>
    </source>
</reference>
<evidence type="ECO:0000256" key="1">
    <source>
        <dbReference type="SAM" id="Phobius"/>
    </source>
</evidence>
<organism evidence="2 5">
    <name type="scientific">Pseudidiomarina terrestris</name>
    <dbReference type="NCBI Taxonomy" id="2820060"/>
    <lineage>
        <taxon>Bacteria</taxon>
        <taxon>Pseudomonadati</taxon>
        <taxon>Pseudomonadota</taxon>
        <taxon>Gammaproteobacteria</taxon>
        <taxon>Alteromonadales</taxon>
        <taxon>Idiomarinaceae</taxon>
        <taxon>Pseudidiomarina</taxon>
    </lineage>
</organism>
<name>A0AAW7QZ94_9GAMM</name>
<dbReference type="AlphaFoldDB" id="A0AAW7QZ94"/>
<comment type="caution">
    <text evidence="2">The sequence shown here is derived from an EMBL/GenBank/DDBJ whole genome shotgun (WGS) entry which is preliminary data.</text>
</comment>
<gene>
    <name evidence="2" type="ORF">J6I90_02120</name>
    <name evidence="3" type="ORF">J6I92_01790</name>
</gene>
<keyword evidence="1" id="KW-0472">Membrane</keyword>
<dbReference type="Proteomes" id="UP001169492">
    <property type="component" value="Unassembled WGS sequence"/>
</dbReference>
<evidence type="ECO:0000313" key="2">
    <source>
        <dbReference type="EMBL" id="MDN7123670.1"/>
    </source>
</evidence>
<feature type="transmembrane region" description="Helical" evidence="1">
    <location>
        <begin position="45"/>
        <end position="63"/>
    </location>
</feature>
<evidence type="ECO:0000313" key="4">
    <source>
        <dbReference type="Proteomes" id="UP001169491"/>
    </source>
</evidence>
<accession>A0AAW7QZ94</accession>
<proteinExistence type="predicted"/>
<dbReference type="RefSeq" id="WP_301720272.1">
    <property type="nucleotide sequence ID" value="NZ_JAGGJB010000001.1"/>
</dbReference>
<feature type="transmembrane region" description="Helical" evidence="1">
    <location>
        <begin position="201"/>
        <end position="220"/>
    </location>
</feature>
<dbReference type="EMBL" id="JAGGJB010000001">
    <property type="protein sequence ID" value="MDN7123670.1"/>
    <property type="molecule type" value="Genomic_DNA"/>
</dbReference>
<feature type="transmembrane region" description="Helical" evidence="1">
    <location>
        <begin position="157"/>
        <end position="180"/>
    </location>
</feature>
<protein>
    <submittedName>
        <fullName evidence="2">Uncharacterized protein</fullName>
    </submittedName>
</protein>
<feature type="transmembrane region" description="Helical" evidence="1">
    <location>
        <begin position="83"/>
        <end position="104"/>
    </location>
</feature>
<evidence type="ECO:0000313" key="3">
    <source>
        <dbReference type="EMBL" id="MDN7128606.1"/>
    </source>
</evidence>
<keyword evidence="4" id="KW-1185">Reference proteome</keyword>
<evidence type="ECO:0000313" key="5">
    <source>
        <dbReference type="Proteomes" id="UP001169492"/>
    </source>
</evidence>
<dbReference type="Proteomes" id="UP001169491">
    <property type="component" value="Unassembled WGS sequence"/>
</dbReference>
<sequence>MQDSNPKDSQTLATTKDNFAAALRGEVPLQVGDVIQRSWDITLRALPIMLLGLVILMLVNLVLSTVSAQLFPVDEENVNFFNMFGQSVLSGLLIAPFTAILVLMGLRNARDEKPTLGLISEALRFAPQMIAVAAILMAAMAVPGIILYFIFGATGTFFALFILIAIYLQLSFTLVTPLILDRHLTVSRAIFASVLILNKKMAPLVAIYAIFTIIVIISALPLFLGLIFTIPMSFNVIGVIYNRLIGVPERTTPTDPEAIEEN</sequence>
<keyword evidence="1" id="KW-1133">Transmembrane helix</keyword>
<feature type="transmembrane region" description="Helical" evidence="1">
    <location>
        <begin position="125"/>
        <end position="151"/>
    </location>
</feature>